<organism evidence="1">
    <name type="scientific">Pantoea phage Survivor</name>
    <dbReference type="NCBI Taxonomy" id="3232176"/>
    <lineage>
        <taxon>Viruses</taxon>
        <taxon>Duplodnaviria</taxon>
        <taxon>Heunggongvirae</taxon>
        <taxon>Uroviricota</taxon>
        <taxon>Caudoviricetes</taxon>
    </lineage>
</organism>
<sequence>MKIKLDKELIEKLSVVAVQAVYAAIKDNKMSLDFGVDDIKGVVYVRQNGFGNKYPGTETYYFSVKLFDNIILTENGVAIVGYKGDAIGDAQDHIRGAIHTMINSTRNYNDPSADLIKQVHSAIAQPGNKTIHNPVEGVEVTFQYLQVKRDDGLGDNTSFETVFTLDGQPQAQFTQFGNCSMAVNPLHTGVMAIIAPQIQQLLQIRKSPDFYITEHTSYNPNTLLFSQPGPGMLSANGGPLFNSPLQYGPGQRGGFNTFN</sequence>
<proteinExistence type="predicted"/>
<reference evidence="1" key="1">
    <citation type="submission" date="2024-06" db="EMBL/GenBank/DDBJ databases">
        <authorList>
            <person name="Gannavaram S."/>
            <person name="Nemani S."/>
            <person name="Datta M."/>
            <person name="Picchiottino A."/>
            <person name="Mereddy A."/>
            <person name="Gannavaram N."/>
            <person name="Honeycutt C."/>
            <person name="Tran D."/>
            <person name="Choi K."/>
            <person name="Srinivasan K."/>
            <person name="Johnson A."/>
        </authorList>
    </citation>
    <scope>NUCLEOTIDE SEQUENCE</scope>
</reference>
<dbReference type="EMBL" id="PP885733">
    <property type="protein sequence ID" value="XCN28147.1"/>
    <property type="molecule type" value="Genomic_DNA"/>
</dbReference>
<protein>
    <submittedName>
        <fullName evidence="1">Uncharacterized protein</fullName>
    </submittedName>
</protein>
<accession>A0AAU8L0M1</accession>
<name>A0AAU8L0M1_9CAUD</name>
<evidence type="ECO:0000313" key="1">
    <source>
        <dbReference type="EMBL" id="XCN28147.1"/>
    </source>
</evidence>